<dbReference type="EMBL" id="JAUEPU010000033">
    <property type="protein sequence ID" value="KAK0491713.1"/>
    <property type="molecule type" value="Genomic_DNA"/>
</dbReference>
<dbReference type="InterPro" id="IPR029058">
    <property type="entry name" value="AB_hydrolase_fold"/>
</dbReference>
<comment type="caution">
    <text evidence="2">The sequence shown here is derived from an EMBL/GenBank/DDBJ whole genome shotgun (WGS) entry which is preliminary data.</text>
</comment>
<organism evidence="2 3">
    <name type="scientific">Armillaria luteobubalina</name>
    <dbReference type="NCBI Taxonomy" id="153913"/>
    <lineage>
        <taxon>Eukaryota</taxon>
        <taxon>Fungi</taxon>
        <taxon>Dikarya</taxon>
        <taxon>Basidiomycota</taxon>
        <taxon>Agaricomycotina</taxon>
        <taxon>Agaricomycetes</taxon>
        <taxon>Agaricomycetidae</taxon>
        <taxon>Agaricales</taxon>
        <taxon>Marasmiineae</taxon>
        <taxon>Physalacriaceae</taxon>
        <taxon>Armillaria</taxon>
    </lineage>
</organism>
<sequence>MVPVDYLNEDGDKAALAVIKLPAQSETEYKGAILMNPGGPGGSGLRSSWQVELDFLIRAISHTPAALWVGNSTPRVKFFPSKEEHSQWLAVPDHWTTVFNTTSDEIPHLWASAQVIAQLAEQRDAGFMNYISTDNIAREMLRINEAAGQAKLQYWGFSQSLPSSYGTVLGLTFATIFQCALIFLVFQETNFSSNFQHKVERVLDMDRYYRNEWQDNTADADMQSFFDGCVAAGPDRCAFFSPTATEISNGLDHLYDSILAQPVPFVTPSSYGIVDYTVLRAAVRNAMYSPYNYFSDLAEGLALLAAGDGSRIYALEETAYNPSSVEDLFAYWETVKGLSGFSDLLFPRRISCSWWWWWWWWYRHKVPIRNGRAHSPDMAVPCAVATKAHAVVITLLSPITANTSYPVLFIGNTADPLTPLSLAKKTSRAFPGSVVLTQNSSGHTSLAAWSACRNAHVQAYFQNGTLPDDETVCEVESEMFPVS</sequence>
<protein>
    <submittedName>
        <fullName evidence="2">TAP-like protein-domain-containing protein</fullName>
    </submittedName>
</protein>
<dbReference type="InterPro" id="IPR013595">
    <property type="entry name" value="Pept_S33_TAP-like_C"/>
</dbReference>
<evidence type="ECO:0000313" key="2">
    <source>
        <dbReference type="EMBL" id="KAK0491713.1"/>
    </source>
</evidence>
<dbReference type="Gene3D" id="3.40.50.1820">
    <property type="entry name" value="alpha/beta hydrolase"/>
    <property type="match status" value="1"/>
</dbReference>
<feature type="domain" description="Peptidase S33 tripeptidyl aminopeptidase-like C-terminal" evidence="1">
    <location>
        <begin position="400"/>
        <end position="473"/>
    </location>
</feature>
<gene>
    <name evidence="2" type="ORF">EDD18DRAFT_1109465</name>
</gene>
<name>A0AA39UKJ8_9AGAR</name>
<dbReference type="Pfam" id="PF08386">
    <property type="entry name" value="Abhydrolase_4"/>
    <property type="match status" value="1"/>
</dbReference>
<reference evidence="2" key="1">
    <citation type="submission" date="2023-06" db="EMBL/GenBank/DDBJ databases">
        <authorList>
            <consortium name="Lawrence Berkeley National Laboratory"/>
            <person name="Ahrendt S."/>
            <person name="Sahu N."/>
            <person name="Indic B."/>
            <person name="Wong-Bajracharya J."/>
            <person name="Merenyi Z."/>
            <person name="Ke H.-M."/>
            <person name="Monk M."/>
            <person name="Kocsube S."/>
            <person name="Drula E."/>
            <person name="Lipzen A."/>
            <person name="Balint B."/>
            <person name="Henrissat B."/>
            <person name="Andreopoulos B."/>
            <person name="Martin F.M."/>
            <person name="Harder C.B."/>
            <person name="Rigling D."/>
            <person name="Ford K.L."/>
            <person name="Foster G.D."/>
            <person name="Pangilinan J."/>
            <person name="Papanicolaou A."/>
            <person name="Barry K."/>
            <person name="LaButti K."/>
            <person name="Viragh M."/>
            <person name="Koriabine M."/>
            <person name="Yan M."/>
            <person name="Riley R."/>
            <person name="Champramary S."/>
            <person name="Plett K.L."/>
            <person name="Tsai I.J."/>
            <person name="Slot J."/>
            <person name="Sipos G."/>
            <person name="Plett J."/>
            <person name="Nagy L.G."/>
            <person name="Grigoriev I.V."/>
        </authorList>
    </citation>
    <scope>NUCLEOTIDE SEQUENCE</scope>
    <source>
        <strain evidence="2">HWK02</strain>
    </source>
</reference>
<proteinExistence type="predicted"/>
<accession>A0AA39UKJ8</accession>
<evidence type="ECO:0000259" key="1">
    <source>
        <dbReference type="Pfam" id="PF08386"/>
    </source>
</evidence>
<evidence type="ECO:0000313" key="3">
    <source>
        <dbReference type="Proteomes" id="UP001175228"/>
    </source>
</evidence>
<keyword evidence="3" id="KW-1185">Reference proteome</keyword>
<dbReference type="AlphaFoldDB" id="A0AA39UKJ8"/>
<dbReference type="Proteomes" id="UP001175228">
    <property type="component" value="Unassembled WGS sequence"/>
</dbReference>
<dbReference type="SUPFAM" id="SSF53474">
    <property type="entry name" value="alpha/beta-Hydrolases"/>
    <property type="match status" value="1"/>
</dbReference>